<keyword evidence="1" id="KW-0472">Membrane</keyword>
<dbReference type="EMBL" id="CABFNS010000519">
    <property type="protein sequence ID" value="VUC22189.1"/>
    <property type="molecule type" value="Genomic_DNA"/>
</dbReference>
<evidence type="ECO:0000313" key="2">
    <source>
        <dbReference type="EMBL" id="VUC22189.1"/>
    </source>
</evidence>
<keyword evidence="3" id="KW-1185">Reference proteome</keyword>
<keyword evidence="1" id="KW-0812">Transmembrane</keyword>
<feature type="non-terminal residue" evidence="2">
    <location>
        <position position="145"/>
    </location>
</feature>
<reference evidence="2 3" key="1">
    <citation type="submission" date="2019-06" db="EMBL/GenBank/DDBJ databases">
        <authorList>
            <person name="Broberg M."/>
        </authorList>
    </citation>
    <scope>NUCLEOTIDE SEQUENCE [LARGE SCALE GENOMIC DNA]</scope>
</reference>
<organism evidence="2 3">
    <name type="scientific">Bionectria ochroleuca</name>
    <name type="common">Gliocladium roseum</name>
    <dbReference type="NCBI Taxonomy" id="29856"/>
    <lineage>
        <taxon>Eukaryota</taxon>
        <taxon>Fungi</taxon>
        <taxon>Dikarya</taxon>
        <taxon>Ascomycota</taxon>
        <taxon>Pezizomycotina</taxon>
        <taxon>Sordariomycetes</taxon>
        <taxon>Hypocreomycetidae</taxon>
        <taxon>Hypocreales</taxon>
        <taxon>Bionectriaceae</taxon>
        <taxon>Clonostachys</taxon>
    </lineage>
</organism>
<evidence type="ECO:0000313" key="3">
    <source>
        <dbReference type="Proteomes" id="UP000766486"/>
    </source>
</evidence>
<accession>A0ABY6TU53</accession>
<comment type="caution">
    <text evidence="2">The sequence shown here is derived from an EMBL/GenBank/DDBJ whole genome shotgun (WGS) entry which is preliminary data.</text>
</comment>
<feature type="transmembrane region" description="Helical" evidence="1">
    <location>
        <begin position="42"/>
        <end position="65"/>
    </location>
</feature>
<evidence type="ECO:0008006" key="4">
    <source>
        <dbReference type="Google" id="ProtNLM"/>
    </source>
</evidence>
<protein>
    <recommendedName>
        <fullName evidence="4">MARVEL domain-containing protein</fullName>
    </recommendedName>
</protein>
<name>A0ABY6TU53_BIOOC</name>
<proteinExistence type="predicted"/>
<sequence>MLSELLFHRSGYAFAHFLRLFGNMLGIGSLMKNASNWEHRTLVFGLTTVVCMIISTLGLIAVGYFSPTCGRTLHYHAVTILILSWCLLITIIFVILDDAVACFPGNSRPIDSADCFVPPGEDTWRCKLWYWFIVSTLLINPLQDV</sequence>
<keyword evidence="1" id="KW-1133">Transmembrane helix</keyword>
<dbReference type="Proteomes" id="UP000766486">
    <property type="component" value="Unassembled WGS sequence"/>
</dbReference>
<evidence type="ECO:0000256" key="1">
    <source>
        <dbReference type="SAM" id="Phobius"/>
    </source>
</evidence>
<feature type="transmembrane region" description="Helical" evidence="1">
    <location>
        <begin position="77"/>
        <end position="96"/>
    </location>
</feature>
<feature type="transmembrane region" description="Helical" evidence="1">
    <location>
        <begin position="12"/>
        <end position="30"/>
    </location>
</feature>
<gene>
    <name evidence="2" type="ORF">CLO192961_LOCUS77471</name>
</gene>